<protein>
    <submittedName>
        <fullName evidence="3">Phosphatidylinositol transfer protein, alpha a</fullName>
    </submittedName>
</protein>
<evidence type="ECO:0000313" key="4">
    <source>
        <dbReference type="Proteomes" id="UP000472267"/>
    </source>
</evidence>
<dbReference type="SUPFAM" id="SSF55961">
    <property type="entry name" value="Bet v1-like"/>
    <property type="match status" value="1"/>
</dbReference>
<evidence type="ECO:0000313" key="3">
    <source>
        <dbReference type="Ensembl" id="ENSSFAP00005045613.1"/>
    </source>
</evidence>
<dbReference type="GO" id="GO:0005737">
    <property type="term" value="C:cytoplasm"/>
    <property type="evidence" value="ECO:0007669"/>
    <property type="project" value="TreeGrafter"/>
</dbReference>
<dbReference type="AlphaFoldDB" id="A0A672IUI4"/>
<evidence type="ECO:0000256" key="1">
    <source>
        <dbReference type="SAM" id="MobiDB-lite"/>
    </source>
</evidence>
<dbReference type="PRINTS" id="PR00391">
    <property type="entry name" value="PITRANSFER"/>
</dbReference>
<evidence type="ECO:0000259" key="2">
    <source>
        <dbReference type="Pfam" id="PF02121"/>
    </source>
</evidence>
<dbReference type="PANTHER" id="PTHR10658:SF11">
    <property type="entry name" value="VIBRATOR, ISOFORM B"/>
    <property type="match status" value="1"/>
</dbReference>
<sequence>MHIPTVEPVRHTHTQTHIHTASQPHMRKHKTLICRDKNTQQAHIYKSTGITTHIKKYTHMDTLFLMLTHQTHGWFFLFSLRGSSSLHGRSCSCAPVLTNTFMKDKFKIVVETWHKPDMGEQDNVHKLDDTLLKQRDVVEIDITENPDKEYKEEEDPAKFKSKKTGRGPLGPDWKKELAANPNCPHMCAYKLVTVEFKWLGFQGKTEDFIHKFEKRVFTKFHRQLFCWLDKWYGMDMEDIRKLEEDTKAELDQMIKTEDVRGTVAE</sequence>
<dbReference type="GO" id="GO:0008525">
    <property type="term" value="F:phosphatidylcholine transporter activity"/>
    <property type="evidence" value="ECO:0007669"/>
    <property type="project" value="TreeGrafter"/>
</dbReference>
<dbReference type="Ensembl" id="ENSSFAT00005047190.1">
    <property type="protein sequence ID" value="ENSSFAP00005045613.1"/>
    <property type="gene ID" value="ENSSFAG00005022314.1"/>
</dbReference>
<gene>
    <name evidence="3" type="primary">LOC115401192</name>
</gene>
<dbReference type="InParanoid" id="A0A672IUI4"/>
<keyword evidence="4" id="KW-1185">Reference proteome</keyword>
<dbReference type="Proteomes" id="UP000472267">
    <property type="component" value="Chromosome 14"/>
</dbReference>
<feature type="region of interest" description="Disordered" evidence="1">
    <location>
        <begin position="1"/>
        <end position="27"/>
    </location>
</feature>
<dbReference type="GO" id="GO:0031210">
    <property type="term" value="F:phosphatidylcholine binding"/>
    <property type="evidence" value="ECO:0007669"/>
    <property type="project" value="TreeGrafter"/>
</dbReference>
<dbReference type="Gene3D" id="3.30.530.20">
    <property type="match status" value="1"/>
</dbReference>
<reference evidence="3" key="1">
    <citation type="submission" date="2019-06" db="EMBL/GenBank/DDBJ databases">
        <authorList>
            <consortium name="Wellcome Sanger Institute Data Sharing"/>
        </authorList>
    </citation>
    <scope>NUCLEOTIDE SEQUENCE [LARGE SCALE GENOMIC DNA]</scope>
</reference>
<reference evidence="3" key="2">
    <citation type="submission" date="2025-08" db="UniProtKB">
        <authorList>
            <consortium name="Ensembl"/>
        </authorList>
    </citation>
    <scope>IDENTIFICATION</scope>
</reference>
<dbReference type="GO" id="GO:0008526">
    <property type="term" value="F:phosphatidylinositol transfer activity"/>
    <property type="evidence" value="ECO:0007669"/>
    <property type="project" value="TreeGrafter"/>
</dbReference>
<proteinExistence type="predicted"/>
<dbReference type="GO" id="GO:0035091">
    <property type="term" value="F:phosphatidylinositol binding"/>
    <property type="evidence" value="ECO:0007669"/>
    <property type="project" value="TreeGrafter"/>
</dbReference>
<name>A0A672IUI4_SALFA</name>
<feature type="domain" description="Phosphatidylinositol transfer protein N-terminal" evidence="2">
    <location>
        <begin position="93"/>
        <end position="247"/>
    </location>
</feature>
<dbReference type="InterPro" id="IPR055261">
    <property type="entry name" value="PI_transfer_N"/>
</dbReference>
<dbReference type="PANTHER" id="PTHR10658">
    <property type="entry name" value="PHOSPHATIDYLINOSITOL TRANSFER PROTEIN"/>
    <property type="match status" value="1"/>
</dbReference>
<accession>A0A672IUI4</accession>
<dbReference type="Pfam" id="PF02121">
    <property type="entry name" value="IP_trans"/>
    <property type="match status" value="1"/>
</dbReference>
<feature type="region of interest" description="Disordered" evidence="1">
    <location>
        <begin position="143"/>
        <end position="167"/>
    </location>
</feature>
<dbReference type="InterPro" id="IPR001666">
    <property type="entry name" value="PI_transfer"/>
</dbReference>
<reference evidence="3" key="3">
    <citation type="submission" date="2025-09" db="UniProtKB">
        <authorList>
            <consortium name="Ensembl"/>
        </authorList>
    </citation>
    <scope>IDENTIFICATION</scope>
</reference>
<dbReference type="InterPro" id="IPR023393">
    <property type="entry name" value="START-like_dom_sf"/>
</dbReference>
<organism evidence="3 4">
    <name type="scientific">Salarias fasciatus</name>
    <name type="common">Jewelled blenny</name>
    <name type="synonym">Blennius fasciatus</name>
    <dbReference type="NCBI Taxonomy" id="181472"/>
    <lineage>
        <taxon>Eukaryota</taxon>
        <taxon>Metazoa</taxon>
        <taxon>Chordata</taxon>
        <taxon>Craniata</taxon>
        <taxon>Vertebrata</taxon>
        <taxon>Euteleostomi</taxon>
        <taxon>Actinopterygii</taxon>
        <taxon>Neopterygii</taxon>
        <taxon>Teleostei</taxon>
        <taxon>Neoteleostei</taxon>
        <taxon>Acanthomorphata</taxon>
        <taxon>Ovalentaria</taxon>
        <taxon>Blenniimorphae</taxon>
        <taxon>Blenniiformes</taxon>
        <taxon>Blennioidei</taxon>
        <taxon>Blenniidae</taxon>
        <taxon>Salariinae</taxon>
        <taxon>Salarias</taxon>
    </lineage>
</organism>